<dbReference type="GO" id="GO:0035091">
    <property type="term" value="F:phosphatidylinositol binding"/>
    <property type="evidence" value="ECO:0007669"/>
    <property type="project" value="InterPro"/>
</dbReference>
<dbReference type="Gene3D" id="3.30.1520.10">
    <property type="entry name" value="Phox-like domain"/>
    <property type="match status" value="1"/>
</dbReference>
<keyword evidence="3" id="KW-1185">Reference proteome</keyword>
<organism evidence="2 3">
    <name type="scientific">Stylonychia lemnae</name>
    <name type="common">Ciliate</name>
    <dbReference type="NCBI Taxonomy" id="5949"/>
    <lineage>
        <taxon>Eukaryota</taxon>
        <taxon>Sar</taxon>
        <taxon>Alveolata</taxon>
        <taxon>Ciliophora</taxon>
        <taxon>Intramacronucleata</taxon>
        <taxon>Spirotrichea</taxon>
        <taxon>Stichotrichia</taxon>
        <taxon>Sporadotrichida</taxon>
        <taxon>Oxytrichidae</taxon>
        <taxon>Stylonychinae</taxon>
        <taxon>Stylonychia</taxon>
    </lineage>
</organism>
<sequence>MTGLKVTFFKHSIELGVVYHHFKVESRDAQIQLEIKDRFSNMKALRDLLKRRFPATKFPNFPPRAILNSLTTSNIKKRQEKLQKFFDELLLIKSEEVSQEVTRYILDLIDGLQSRRERTELTQQQLQELEKSFIVIDDYESNCHKDSDTNLLKIYQSNKSFIMSEQELKQDLTNQTELDLIDMSTKDSEYELRSTFKKSKYSIEEPNINQAETFDQQTFNQEAQRIMKETQLSMMDLNFNMESYTMYMKKQNEGEKLKSQLRTLQIDFKTAFFDIPKGNDNNFESLKQAEYNLQKQIKQLCKHIQQCKDIMNGEFMRELISEDMMAKF</sequence>
<protein>
    <submittedName>
        <fullName evidence="2">Domain containing protein</fullName>
    </submittedName>
</protein>
<evidence type="ECO:0000313" key="2">
    <source>
        <dbReference type="EMBL" id="CDW75537.1"/>
    </source>
</evidence>
<proteinExistence type="predicted"/>
<dbReference type="AlphaFoldDB" id="A0A078A103"/>
<dbReference type="PROSITE" id="PS50195">
    <property type="entry name" value="PX"/>
    <property type="match status" value="1"/>
</dbReference>
<dbReference type="SUPFAM" id="SSF64268">
    <property type="entry name" value="PX domain"/>
    <property type="match status" value="1"/>
</dbReference>
<dbReference type="InterPro" id="IPR001683">
    <property type="entry name" value="PX_dom"/>
</dbReference>
<evidence type="ECO:0000313" key="3">
    <source>
        <dbReference type="Proteomes" id="UP000039865"/>
    </source>
</evidence>
<evidence type="ECO:0000259" key="1">
    <source>
        <dbReference type="PROSITE" id="PS50195"/>
    </source>
</evidence>
<dbReference type="CDD" id="cd06093">
    <property type="entry name" value="PX_domain"/>
    <property type="match status" value="1"/>
</dbReference>
<dbReference type="InParanoid" id="A0A078A103"/>
<dbReference type="Proteomes" id="UP000039865">
    <property type="component" value="Unassembled WGS sequence"/>
</dbReference>
<feature type="domain" description="PX" evidence="1">
    <location>
        <begin position="1"/>
        <end position="112"/>
    </location>
</feature>
<dbReference type="EMBL" id="CCKQ01004380">
    <property type="protein sequence ID" value="CDW75537.1"/>
    <property type="molecule type" value="Genomic_DNA"/>
</dbReference>
<accession>A0A078A103</accession>
<reference evidence="2 3" key="1">
    <citation type="submission" date="2014-06" db="EMBL/GenBank/DDBJ databases">
        <authorList>
            <person name="Swart Estienne"/>
        </authorList>
    </citation>
    <scope>NUCLEOTIDE SEQUENCE [LARGE SCALE GENOMIC DNA]</scope>
    <source>
        <strain evidence="2 3">130c</strain>
    </source>
</reference>
<dbReference type="InterPro" id="IPR036871">
    <property type="entry name" value="PX_dom_sf"/>
</dbReference>
<dbReference type="Pfam" id="PF00787">
    <property type="entry name" value="PX"/>
    <property type="match status" value="1"/>
</dbReference>
<gene>
    <name evidence="2" type="primary">Contig8482.g9051</name>
    <name evidence="2" type="ORF">STYLEM_4527</name>
</gene>
<name>A0A078A103_STYLE</name>